<proteinExistence type="predicted"/>
<evidence type="ECO:0008006" key="3">
    <source>
        <dbReference type="Google" id="ProtNLM"/>
    </source>
</evidence>
<accession>A0A2D6M0G3</accession>
<dbReference type="Proteomes" id="UP000226592">
    <property type="component" value="Unassembled WGS sequence"/>
</dbReference>
<dbReference type="InterPro" id="IPR051454">
    <property type="entry name" value="RNA/ubiquinone_mod_enzymes"/>
</dbReference>
<dbReference type="PANTHER" id="PTHR30217">
    <property type="entry name" value="PEPTIDASE U32 FAMILY"/>
    <property type="match status" value="1"/>
</dbReference>
<sequence>MNILAPFSDQDEILSLINAGAKELYCGVIDQQWEKQYGYVSSINLRHDKIANLNSFEELEESVKQAHAKSAKVFLTLNAHYYSEKQLPIVMKQAGKALDLGVDSLIVADSALIPELRKEFDADVSLSTGNPVFNNSALDFFKQLGVSRVVFPRHLSLKEIEELSKHAKKIGLATEGFVLNVLCPHIDGLCTFQHLVEKNISFVPAGPLACRMPFKATAISSRPEESKRVSENHVQLWENTLLRDCGLCAVREFRKFGIDTVKIAGRAHSLEKKISDVEATKKAINLASTKNAEQFKEVCKGIYFDLFHNSCDYIHCYYAGAGLE</sequence>
<organism evidence="1 2">
    <name type="scientific">Candidatus Iainarchaeum sp</name>
    <dbReference type="NCBI Taxonomy" id="3101447"/>
    <lineage>
        <taxon>Archaea</taxon>
        <taxon>Candidatus Iainarchaeota</taxon>
        <taxon>Candidatus Iainarchaeia</taxon>
        <taxon>Candidatus Iainarchaeales</taxon>
        <taxon>Candidatus Iainarchaeaceae</taxon>
        <taxon>Candidatus Iainarchaeum</taxon>
    </lineage>
</organism>
<dbReference type="Pfam" id="PF01136">
    <property type="entry name" value="Peptidase_U32"/>
    <property type="match status" value="1"/>
</dbReference>
<protein>
    <recommendedName>
        <fullName evidence="3">U32 family peptidase</fullName>
    </recommendedName>
</protein>
<gene>
    <name evidence="1" type="ORF">CL943_01280</name>
</gene>
<evidence type="ECO:0000313" key="1">
    <source>
        <dbReference type="EMBL" id="MAG21924.1"/>
    </source>
</evidence>
<comment type="caution">
    <text evidence="1">The sequence shown here is derived from an EMBL/GenBank/DDBJ whole genome shotgun (WGS) entry which is preliminary data.</text>
</comment>
<reference evidence="2" key="1">
    <citation type="submission" date="2017-09" db="EMBL/GenBank/DDBJ databases">
        <title>The Reconstruction of 2,631 Draft Metagenome-Assembled Genomes from the Global Oceans.</title>
        <authorList>
            <person name="Tully B.J."/>
            <person name="Graham E.D."/>
            <person name="Heidelberg J.F."/>
        </authorList>
    </citation>
    <scope>NUCLEOTIDE SEQUENCE [LARGE SCALE GENOMIC DNA]</scope>
</reference>
<evidence type="ECO:0000313" key="2">
    <source>
        <dbReference type="Proteomes" id="UP000226592"/>
    </source>
</evidence>
<dbReference type="InterPro" id="IPR001539">
    <property type="entry name" value="Peptidase_U32"/>
</dbReference>
<dbReference type="AlphaFoldDB" id="A0A2D6M0G3"/>
<name>A0A2D6M0G3_9ARCH</name>
<dbReference type="EMBL" id="NZBU01000005">
    <property type="protein sequence ID" value="MAG21924.1"/>
    <property type="molecule type" value="Genomic_DNA"/>
</dbReference>